<dbReference type="EMBL" id="BARU01014333">
    <property type="protein sequence ID" value="GAH32235.1"/>
    <property type="molecule type" value="Genomic_DNA"/>
</dbReference>
<dbReference type="SUPFAM" id="SSF52172">
    <property type="entry name" value="CheY-like"/>
    <property type="match status" value="1"/>
</dbReference>
<evidence type="ECO:0000313" key="2">
    <source>
        <dbReference type="EMBL" id="GAH32235.1"/>
    </source>
</evidence>
<protein>
    <recommendedName>
        <fullName evidence="1">Response regulatory domain-containing protein</fullName>
    </recommendedName>
</protein>
<organism evidence="2">
    <name type="scientific">marine sediment metagenome</name>
    <dbReference type="NCBI Taxonomy" id="412755"/>
    <lineage>
        <taxon>unclassified sequences</taxon>
        <taxon>metagenomes</taxon>
        <taxon>ecological metagenomes</taxon>
    </lineage>
</organism>
<dbReference type="AlphaFoldDB" id="X1FI77"/>
<proteinExistence type="predicted"/>
<dbReference type="GO" id="GO:0000160">
    <property type="term" value="P:phosphorelay signal transduction system"/>
    <property type="evidence" value="ECO:0007669"/>
    <property type="project" value="InterPro"/>
</dbReference>
<comment type="caution">
    <text evidence="2">The sequence shown here is derived from an EMBL/GenBank/DDBJ whole genome shotgun (WGS) entry which is preliminary data.</text>
</comment>
<dbReference type="PROSITE" id="PS50110">
    <property type="entry name" value="RESPONSE_REGULATORY"/>
    <property type="match status" value="1"/>
</dbReference>
<sequence length="46" mass="5036">MELKESFLIVDDDKGACDTLCDILKKKGYRTETALTGKETIATAKA</sequence>
<dbReference type="Gene3D" id="3.40.50.2300">
    <property type="match status" value="1"/>
</dbReference>
<feature type="domain" description="Response regulatory" evidence="1">
    <location>
        <begin position="6"/>
        <end position="46"/>
    </location>
</feature>
<reference evidence="2" key="1">
    <citation type="journal article" date="2014" name="Front. Microbiol.">
        <title>High frequency of phylogenetically diverse reductive dehalogenase-homologous genes in deep subseafloor sedimentary metagenomes.</title>
        <authorList>
            <person name="Kawai M."/>
            <person name="Futagami T."/>
            <person name="Toyoda A."/>
            <person name="Takaki Y."/>
            <person name="Nishi S."/>
            <person name="Hori S."/>
            <person name="Arai W."/>
            <person name="Tsubouchi T."/>
            <person name="Morono Y."/>
            <person name="Uchiyama I."/>
            <person name="Ito T."/>
            <person name="Fujiyama A."/>
            <person name="Inagaki F."/>
            <person name="Takami H."/>
        </authorList>
    </citation>
    <scope>NUCLEOTIDE SEQUENCE</scope>
    <source>
        <strain evidence="2">Expedition CK06-06</strain>
    </source>
</reference>
<feature type="non-terminal residue" evidence="2">
    <location>
        <position position="46"/>
    </location>
</feature>
<dbReference type="InterPro" id="IPR001789">
    <property type="entry name" value="Sig_transdc_resp-reg_receiver"/>
</dbReference>
<evidence type="ECO:0000259" key="1">
    <source>
        <dbReference type="PROSITE" id="PS50110"/>
    </source>
</evidence>
<dbReference type="InterPro" id="IPR011006">
    <property type="entry name" value="CheY-like_superfamily"/>
</dbReference>
<name>X1FI77_9ZZZZ</name>
<gene>
    <name evidence="2" type="ORF">S03H2_25357</name>
</gene>
<accession>X1FI77</accession>